<dbReference type="SUPFAM" id="SSF52518">
    <property type="entry name" value="Thiamin diphosphate-binding fold (THDP-binding)"/>
    <property type="match status" value="2"/>
</dbReference>
<evidence type="ECO:0000259" key="5">
    <source>
        <dbReference type="SMART" id="SM00861"/>
    </source>
</evidence>
<keyword evidence="4" id="KW-0786">Thiamine pyrophosphate</keyword>
<dbReference type="Pfam" id="PF16870">
    <property type="entry name" value="OxoGdeHyase_C"/>
    <property type="match status" value="1"/>
</dbReference>
<dbReference type="GO" id="GO:0006099">
    <property type="term" value="P:tricarboxylic acid cycle"/>
    <property type="evidence" value="ECO:0007669"/>
    <property type="project" value="TreeGrafter"/>
</dbReference>
<gene>
    <name evidence="6" type="ORF">MNBD_GAMMA16-2188</name>
</gene>
<evidence type="ECO:0000256" key="1">
    <source>
        <dbReference type="ARBA" id="ARBA00001964"/>
    </source>
</evidence>
<protein>
    <recommendedName>
        <fullName evidence="2">oxoglutarate dehydrogenase (succinyl-transferring)</fullName>
        <ecNumber evidence="2">1.2.4.2</ecNumber>
    </recommendedName>
</protein>
<dbReference type="NCBIfam" id="TIGR00239">
    <property type="entry name" value="2oxo_dh_E1"/>
    <property type="match status" value="1"/>
</dbReference>
<reference evidence="6" key="1">
    <citation type="submission" date="2018-06" db="EMBL/GenBank/DDBJ databases">
        <authorList>
            <person name="Zhirakovskaya E."/>
        </authorList>
    </citation>
    <scope>NUCLEOTIDE SEQUENCE</scope>
</reference>
<dbReference type="NCBIfam" id="NF008907">
    <property type="entry name" value="PRK12270.1"/>
    <property type="match status" value="1"/>
</dbReference>
<dbReference type="Gene3D" id="3.40.50.970">
    <property type="match status" value="1"/>
</dbReference>
<dbReference type="InterPro" id="IPR001017">
    <property type="entry name" value="DH_E1"/>
</dbReference>
<dbReference type="Gene3D" id="1.10.287.1150">
    <property type="entry name" value="TPP helical domain"/>
    <property type="match status" value="1"/>
</dbReference>
<evidence type="ECO:0000256" key="4">
    <source>
        <dbReference type="ARBA" id="ARBA00023052"/>
    </source>
</evidence>
<dbReference type="GO" id="GO:0045252">
    <property type="term" value="C:oxoglutarate dehydrogenase complex"/>
    <property type="evidence" value="ECO:0007669"/>
    <property type="project" value="TreeGrafter"/>
</dbReference>
<evidence type="ECO:0000256" key="2">
    <source>
        <dbReference type="ARBA" id="ARBA00012280"/>
    </source>
</evidence>
<comment type="cofactor">
    <cofactor evidence="1">
        <name>thiamine diphosphate</name>
        <dbReference type="ChEBI" id="CHEBI:58937"/>
    </cofactor>
</comment>
<dbReference type="GO" id="GO:0030976">
    <property type="term" value="F:thiamine pyrophosphate binding"/>
    <property type="evidence" value="ECO:0007669"/>
    <property type="project" value="InterPro"/>
</dbReference>
<dbReference type="InterPro" id="IPR031717">
    <property type="entry name" value="ODO-1/KGD_C"/>
</dbReference>
<dbReference type="EMBL" id="UOFO01000060">
    <property type="protein sequence ID" value="VAW85109.1"/>
    <property type="molecule type" value="Genomic_DNA"/>
</dbReference>
<dbReference type="NCBIfam" id="NF006914">
    <property type="entry name" value="PRK09404.1"/>
    <property type="match status" value="1"/>
</dbReference>
<dbReference type="Gene3D" id="3.40.50.11610">
    <property type="entry name" value="Multifunctional 2-oxoglutarate metabolism enzyme, C-terminal domain"/>
    <property type="match status" value="1"/>
</dbReference>
<name>A0A3B0ZFP5_9ZZZZ</name>
<dbReference type="Pfam" id="PF02779">
    <property type="entry name" value="Transket_pyr"/>
    <property type="match status" value="1"/>
</dbReference>
<dbReference type="SMART" id="SM00861">
    <property type="entry name" value="Transket_pyr"/>
    <property type="match status" value="1"/>
</dbReference>
<organism evidence="6">
    <name type="scientific">hydrothermal vent metagenome</name>
    <dbReference type="NCBI Taxonomy" id="652676"/>
    <lineage>
        <taxon>unclassified sequences</taxon>
        <taxon>metagenomes</taxon>
        <taxon>ecological metagenomes</taxon>
    </lineage>
</organism>
<dbReference type="GO" id="GO:0005829">
    <property type="term" value="C:cytosol"/>
    <property type="evidence" value="ECO:0007669"/>
    <property type="project" value="TreeGrafter"/>
</dbReference>
<dbReference type="InterPro" id="IPR042179">
    <property type="entry name" value="KGD_C_sf"/>
</dbReference>
<dbReference type="GO" id="GO:0004591">
    <property type="term" value="F:oxoglutarate dehydrogenase (succinyl-transferring) activity"/>
    <property type="evidence" value="ECO:0007669"/>
    <property type="project" value="UniProtKB-EC"/>
</dbReference>
<dbReference type="InterPro" id="IPR011603">
    <property type="entry name" value="2oxoglutarate_DH_E1"/>
</dbReference>
<dbReference type="Gene3D" id="3.40.50.12470">
    <property type="match status" value="1"/>
</dbReference>
<dbReference type="Pfam" id="PF00676">
    <property type="entry name" value="E1_dh"/>
    <property type="match status" value="1"/>
</dbReference>
<evidence type="ECO:0000313" key="6">
    <source>
        <dbReference type="EMBL" id="VAW85109.1"/>
    </source>
</evidence>
<dbReference type="FunFam" id="1.10.287.1150:FF:000004">
    <property type="entry name" value="2-oxoglutarate dehydrogenase E1 component"/>
    <property type="match status" value="1"/>
</dbReference>
<dbReference type="InterPro" id="IPR005475">
    <property type="entry name" value="Transketolase-like_Pyr-bd"/>
</dbReference>
<dbReference type="InterPro" id="IPR032106">
    <property type="entry name" value="2-oxogl_dehyd_N"/>
</dbReference>
<dbReference type="InterPro" id="IPR029061">
    <property type="entry name" value="THDP-binding"/>
</dbReference>
<keyword evidence="3 6" id="KW-0560">Oxidoreductase</keyword>
<sequence>MKNKNGMQDFLDNSYLSAGNAAFIEELYANYLINPNDICEEWRNYFDALQQENEPAKPDIDHSLIRNEFIFQGHRARPLTHQDYNQVIESIENKQVAVLQLINAYRFRGHQEAKIDPLSLKESAALPDLVPAFHGLSESDMGTVFNTGSLSGVEQATLRDILQHLRETYCGYLGAEYMHISSTTQKRWIQERLESSHAKLRPDQAQQRNILSRVIAATGLEKYLHTKYVGQKRFSLEGGESLIPLLDHILQLAGKNGTKEVVMGMAHRGRLNVLINILGKSPATLFQEFEGHFDPSTNEGSGDVKYHQGFSSSIKTEGGDLHLALSFNPSHLEIICPVVAGSVRARQHRRQDEKRTEVMPILIHGDAAFAGQGVVMETFNMSQARGFTIGGSLHIIINNQIGFTTSNHLDARSTPYCTEVARMVQAPVFHVNGDNPEAVLFAAQLAFDFRNEFGRDVVIDLFCYRRHGHSEADEPSATQPMMYSKIKKHPSVPDIYGQYLVKEGVVTQDDIDHMQKQYRALLDNGETAALNINEMTRRGMVDWSDYSATDWRYAVNTQVSQQVVTTLAKQLDSLPKGFILHPRVARIMEERLSMASGEIKMDWGFAETMAYATLLRDGYSVRLSGQDSGRGTFFHRHAVLHDQATGAAHVPLRYISDGEPNFTVIDSLLSEEAVLGFEYGFSATEPKCLTIWEAQFGDFANGAQVVIDQFISSGYSKWNRLSSLVMYLPHGFDGQGPEHSSARLERYLQLCAENNIQVVVPSLPSQMFHLIRRQMLRPYRKPLIIMTPKSLLRHRDSTSRLDDLISRPFQLIINDTNITDSSKVEKVIFCSGKVYFDLLQEQTKQNLLKIAVVRIEQIYPFPDVELENIMTEYSNAQDIVWCQEEPENQGAWMFIRNLIENKLKVDQKLRYAGRQASAAPAVGYLKKHIMQQRHLVEDALSINEGEQ</sequence>
<dbReference type="PIRSF" id="PIRSF000157">
    <property type="entry name" value="Oxoglu_dh_E1"/>
    <property type="match status" value="1"/>
</dbReference>
<dbReference type="CDD" id="cd02016">
    <property type="entry name" value="TPP_E1_OGDC_like"/>
    <property type="match status" value="1"/>
</dbReference>
<proteinExistence type="predicted"/>
<feature type="domain" description="Transketolase-like pyrimidine-binding" evidence="5">
    <location>
        <begin position="601"/>
        <end position="794"/>
    </location>
</feature>
<dbReference type="PANTHER" id="PTHR23152">
    <property type="entry name" value="2-OXOGLUTARATE DEHYDROGENASE"/>
    <property type="match status" value="1"/>
</dbReference>
<evidence type="ECO:0000256" key="3">
    <source>
        <dbReference type="ARBA" id="ARBA00023002"/>
    </source>
</evidence>
<dbReference type="Pfam" id="PF16078">
    <property type="entry name" value="2-oxogl_dehyd_N"/>
    <property type="match status" value="1"/>
</dbReference>
<dbReference type="EC" id="1.2.4.2" evidence="2"/>
<accession>A0A3B0ZFP5</accession>
<dbReference type="PANTHER" id="PTHR23152:SF4">
    <property type="entry name" value="2-OXOADIPATE DEHYDROGENASE COMPLEX COMPONENT E1"/>
    <property type="match status" value="1"/>
</dbReference>
<dbReference type="AlphaFoldDB" id="A0A3B0ZFP5"/>